<dbReference type="InterPro" id="IPR003594">
    <property type="entry name" value="HATPase_dom"/>
</dbReference>
<dbReference type="InterPro" id="IPR050398">
    <property type="entry name" value="HssS/ArlS-like"/>
</dbReference>
<dbReference type="AlphaFoldDB" id="A0A4Q0I851"/>
<evidence type="ECO:0000256" key="6">
    <source>
        <dbReference type="ARBA" id="ARBA00022692"/>
    </source>
</evidence>
<dbReference type="InterPro" id="IPR005467">
    <property type="entry name" value="His_kinase_dom"/>
</dbReference>
<reference evidence="14" key="1">
    <citation type="submission" date="2018-11" db="EMBL/GenBank/DDBJ databases">
        <title>Genome sequencing of a novel mesophilic and cellulolytic organism within the genus Hungateiclostridium.</title>
        <authorList>
            <person name="Rettenmaier R."/>
            <person name="Liebl W."/>
            <person name="Zverlov V."/>
        </authorList>
    </citation>
    <scope>NUCLEOTIDE SEQUENCE [LARGE SCALE GENOMIC DNA]</scope>
    <source>
        <strain evidence="14">N2K1</strain>
    </source>
</reference>
<evidence type="ECO:0000256" key="5">
    <source>
        <dbReference type="ARBA" id="ARBA00022679"/>
    </source>
</evidence>
<dbReference type="SMART" id="SM00387">
    <property type="entry name" value="HATPase_c"/>
    <property type="match status" value="1"/>
</dbReference>
<evidence type="ECO:0000259" key="12">
    <source>
        <dbReference type="PROSITE" id="PS50109"/>
    </source>
</evidence>
<evidence type="ECO:0000313" key="13">
    <source>
        <dbReference type="EMBL" id="RXE60621.1"/>
    </source>
</evidence>
<dbReference type="Pfam" id="PF02518">
    <property type="entry name" value="HATPase_c"/>
    <property type="match status" value="1"/>
</dbReference>
<comment type="catalytic activity">
    <reaction evidence="1">
        <text>ATP + protein L-histidine = ADP + protein N-phospho-L-histidine.</text>
        <dbReference type="EC" id="2.7.13.3"/>
    </reaction>
</comment>
<dbReference type="OrthoDB" id="84942at2"/>
<dbReference type="InterPro" id="IPR036097">
    <property type="entry name" value="HisK_dim/P_sf"/>
</dbReference>
<accession>A0A4Q0I851</accession>
<feature type="transmembrane region" description="Helical" evidence="11">
    <location>
        <begin position="12"/>
        <end position="35"/>
    </location>
</feature>
<evidence type="ECO:0000256" key="11">
    <source>
        <dbReference type="SAM" id="Phobius"/>
    </source>
</evidence>
<proteinExistence type="predicted"/>
<dbReference type="PROSITE" id="PS50109">
    <property type="entry name" value="HIS_KIN"/>
    <property type="match status" value="1"/>
</dbReference>
<dbReference type="SUPFAM" id="SSF55874">
    <property type="entry name" value="ATPase domain of HSP90 chaperone/DNA topoisomerase II/histidine kinase"/>
    <property type="match status" value="1"/>
</dbReference>
<dbReference type="Gene3D" id="3.30.565.10">
    <property type="entry name" value="Histidine kinase-like ATPase, C-terminal domain"/>
    <property type="match status" value="1"/>
</dbReference>
<dbReference type="Gene3D" id="1.10.287.130">
    <property type="match status" value="1"/>
</dbReference>
<gene>
    <name evidence="13" type="ORF">EFD62_01450</name>
</gene>
<dbReference type="SUPFAM" id="SSF47384">
    <property type="entry name" value="Homodimeric domain of signal transducing histidine kinase"/>
    <property type="match status" value="1"/>
</dbReference>
<evidence type="ECO:0000256" key="3">
    <source>
        <dbReference type="ARBA" id="ARBA00012438"/>
    </source>
</evidence>
<keyword evidence="4" id="KW-0597">Phosphoprotein</keyword>
<protein>
    <recommendedName>
        <fullName evidence="3">histidine kinase</fullName>
        <ecNumber evidence="3">2.7.13.3</ecNumber>
    </recommendedName>
</protein>
<dbReference type="PANTHER" id="PTHR45528">
    <property type="entry name" value="SENSOR HISTIDINE KINASE CPXA"/>
    <property type="match status" value="1"/>
</dbReference>
<dbReference type="GO" id="GO:0005886">
    <property type="term" value="C:plasma membrane"/>
    <property type="evidence" value="ECO:0007669"/>
    <property type="project" value="TreeGrafter"/>
</dbReference>
<keyword evidence="10 11" id="KW-0472">Membrane</keyword>
<dbReference type="Proteomes" id="UP000289166">
    <property type="component" value="Unassembled WGS sequence"/>
</dbReference>
<dbReference type="CDD" id="cd00082">
    <property type="entry name" value="HisKA"/>
    <property type="match status" value="1"/>
</dbReference>
<organism evidence="13 14">
    <name type="scientific">Acetivibrio mesophilus</name>
    <dbReference type="NCBI Taxonomy" id="2487273"/>
    <lineage>
        <taxon>Bacteria</taxon>
        <taxon>Bacillati</taxon>
        <taxon>Bacillota</taxon>
        <taxon>Clostridia</taxon>
        <taxon>Eubacteriales</taxon>
        <taxon>Oscillospiraceae</taxon>
        <taxon>Acetivibrio</taxon>
    </lineage>
</organism>
<feature type="domain" description="Histidine kinase" evidence="12">
    <location>
        <begin position="240"/>
        <end position="455"/>
    </location>
</feature>
<sequence length="458" mass="52128">MGMKKSKKLRTIFIEYVISLGAQIIALLLANYFILAFTSATMVYLANYSEKVIKENYEELKDAPEVTMELLTPMCSFGVYSKDGQYLYGNLPSKNKKKIWNAYYEGDNSIGLSNYIIGIVREKDILIISYPLTMQLRNDLLRKALPNVELVGVSLFLLQLITTIVLWSNRFAKKVNIELQSLLRATEKIQEQNLDFKAGNSNIEEIGMVLNGIDRMKNSLKIALEEQWLLEKQKREQVSALAHDIKTPLTIVKGNAELLKETELSKEQKDYCNYIVESSDQMDEYIQQLLTLTKKEIDKEHPSENIEVINVLNSLKRQSEALSKAKKINIVWKIDVEDNLYIKGSENEFERAIMNIIKNAFDFSPEASTIAVYVAVDDCELTFKIIDQGKGFSKKALKYGKEQFFMENESRSKTGHHGLGLFFANTVITKCKGELILSNDDNGSGAVTVKIPVFRKDD</sequence>
<dbReference type="PANTHER" id="PTHR45528:SF8">
    <property type="entry name" value="HISTIDINE KINASE"/>
    <property type="match status" value="1"/>
</dbReference>
<keyword evidence="14" id="KW-1185">Reference proteome</keyword>
<evidence type="ECO:0000313" key="14">
    <source>
        <dbReference type="Proteomes" id="UP000289166"/>
    </source>
</evidence>
<keyword evidence="5" id="KW-0808">Transferase</keyword>
<dbReference type="InterPro" id="IPR036890">
    <property type="entry name" value="HATPase_C_sf"/>
</dbReference>
<dbReference type="RefSeq" id="WP_128705635.1">
    <property type="nucleotide sequence ID" value="NZ_RLII01000001.1"/>
</dbReference>
<evidence type="ECO:0000256" key="10">
    <source>
        <dbReference type="ARBA" id="ARBA00023136"/>
    </source>
</evidence>
<evidence type="ECO:0000256" key="8">
    <source>
        <dbReference type="ARBA" id="ARBA00022989"/>
    </source>
</evidence>
<dbReference type="EC" id="2.7.13.3" evidence="3"/>
<keyword evidence="7 13" id="KW-0418">Kinase</keyword>
<dbReference type="GO" id="GO:0000155">
    <property type="term" value="F:phosphorelay sensor kinase activity"/>
    <property type="evidence" value="ECO:0007669"/>
    <property type="project" value="InterPro"/>
</dbReference>
<evidence type="ECO:0000256" key="7">
    <source>
        <dbReference type="ARBA" id="ARBA00022777"/>
    </source>
</evidence>
<dbReference type="SMART" id="SM00388">
    <property type="entry name" value="HisKA"/>
    <property type="match status" value="1"/>
</dbReference>
<name>A0A4Q0I851_9FIRM</name>
<evidence type="ECO:0000256" key="9">
    <source>
        <dbReference type="ARBA" id="ARBA00023012"/>
    </source>
</evidence>
<dbReference type="Pfam" id="PF00512">
    <property type="entry name" value="HisKA"/>
    <property type="match status" value="1"/>
</dbReference>
<evidence type="ECO:0000256" key="2">
    <source>
        <dbReference type="ARBA" id="ARBA00004141"/>
    </source>
</evidence>
<keyword evidence="8 11" id="KW-1133">Transmembrane helix</keyword>
<evidence type="ECO:0000256" key="4">
    <source>
        <dbReference type="ARBA" id="ARBA00022553"/>
    </source>
</evidence>
<keyword evidence="6 11" id="KW-0812">Transmembrane</keyword>
<dbReference type="InterPro" id="IPR003661">
    <property type="entry name" value="HisK_dim/P_dom"/>
</dbReference>
<comment type="caution">
    <text evidence="13">The sequence shown here is derived from an EMBL/GenBank/DDBJ whole genome shotgun (WGS) entry which is preliminary data.</text>
</comment>
<evidence type="ECO:0000256" key="1">
    <source>
        <dbReference type="ARBA" id="ARBA00000085"/>
    </source>
</evidence>
<comment type="subcellular location">
    <subcellularLocation>
        <location evidence="2">Membrane</location>
        <topology evidence="2">Multi-pass membrane protein</topology>
    </subcellularLocation>
</comment>
<keyword evidence="9" id="KW-0902">Two-component regulatory system</keyword>
<dbReference type="EMBL" id="RLII01000001">
    <property type="protein sequence ID" value="RXE60621.1"/>
    <property type="molecule type" value="Genomic_DNA"/>
</dbReference>